<evidence type="ECO:0000256" key="4">
    <source>
        <dbReference type="SAM" id="MobiDB-lite"/>
    </source>
</evidence>
<sequence>MRRALASAVQNNTALKNTADIVQQWDKLLVKPLASLSESVGRVVIVIDALDESGGVEIRSNLLRILSGKVQGSFEIPNNIRFIVTSRPLRDIDTEFAGVQHIQRMSMDDIPPETAKQDILTYVSKKLDGLPDFGEAEFGILAEKADGLFEWARLACDIIKVPPTGVSPKDSFEAVASCDPTERKHLLYKMYHLFLTGIIPKDKYNPAARHKQLTKFRSVMRQILGTIEPLPIESLNAMRAHFPDPEERYKVDDIVKQMGSLLSGTTNSLTPVRPLHATFRDFLTHKSCDRDFFVDTSEIQNSLSFASLRVMKKLSFNICDFKTSYLPNCSDIGLQERVSKNIPPHLSYACRFWAEHVQKTVYNTDLAREVKTFLRHERLLFWLEALGLINALNCAGPALSLIVLWMKDHSGYDDALSTAKDVQRFIQIFGNIILHSTPHLYVSALPFSPINSVISERFSKKFPKTLRLAAKCKTNCQWTAVQNVLRGHTRGVLSVSFSSSLDRTLIATGSEDMTVRLWDAATGQPVGQPWQGHTGSVNSVAFSRDGTRVVTGSSDKTVRLWDTAKGQPIGQPWQGHTDSVNSVSFSPKGTLVATGSSDRTVRLWNATTGEPDGEPLRGHNGSVNSVSFSSDGTRILTGSSDNTDSINSVSFSQDGTRIAAGSLDFAARRWDTEGKIVGQPFMGHTHSVNSVSFSPNDNLIVTGSSDKTIRLWNAKTGLAIAEPLREHTSAVNSVSFSPDGTRIVTGCSDGTVWLWDAAEPGCQSSLDAKKVEPDSQSLLDGAKVEPSCQSLWKHTRFVSSVSFSPKGTYIATGSLDTGIVRLWDAVTGKPDGQLEGHTSSVRSLSFSPDGTRIVTGSWDNTVRLWNVQTRKQVGDDWRGHDGPVNSVSFSPNGTRVVTGSSDKTVRMWDIEKGEQVGQHWEHRGSVNAVSFSPNGTHVVTGSSDTTVRLWKADGQAVGVWRGHCGSVNSVSFSPDGTRVATGSLDKTVRLWNVADGKQIGKPLEEAAHPVNSVSFSPDGTHIATGSSDHTIRLSRWDATKEQLVQVGEPLRGHTGPVNFISFSTDGTRIVSCSTDGTIRLWYAGNTHFPERAVNFSPDSCHALCDTTELMASHDGSRSTSFSLRDDGWMVGPNNRLLFWVPPASRQAFYNPWNAVVIPGGCVELDSSRMAHGSRWQECKGPTRKNTKERLTSVVSSG</sequence>
<feature type="repeat" description="WD" evidence="3">
    <location>
        <begin position="530"/>
        <end position="571"/>
    </location>
</feature>
<organism evidence="6 7">
    <name type="scientific">Suillus luteus UH-Slu-Lm8-n1</name>
    <dbReference type="NCBI Taxonomy" id="930992"/>
    <lineage>
        <taxon>Eukaryota</taxon>
        <taxon>Fungi</taxon>
        <taxon>Dikarya</taxon>
        <taxon>Basidiomycota</taxon>
        <taxon>Agaricomycotina</taxon>
        <taxon>Agaricomycetes</taxon>
        <taxon>Agaricomycetidae</taxon>
        <taxon>Boletales</taxon>
        <taxon>Suillineae</taxon>
        <taxon>Suillaceae</taxon>
        <taxon>Suillus</taxon>
    </lineage>
</organism>
<keyword evidence="2" id="KW-0677">Repeat</keyword>
<feature type="repeat" description="WD" evidence="3">
    <location>
        <begin position="1050"/>
        <end position="1081"/>
    </location>
</feature>
<feature type="repeat" description="WD" evidence="3">
    <location>
        <begin position="834"/>
        <end position="875"/>
    </location>
</feature>
<dbReference type="Pfam" id="PF00400">
    <property type="entry name" value="WD40"/>
    <property type="match status" value="13"/>
</dbReference>
<dbReference type="PANTHER" id="PTHR19879:SF9">
    <property type="entry name" value="TRANSCRIPTION INITIATION FACTOR TFIID SUBUNIT 5"/>
    <property type="match status" value="1"/>
</dbReference>
<evidence type="ECO:0000256" key="3">
    <source>
        <dbReference type="PROSITE-ProRule" id="PRU00221"/>
    </source>
</evidence>
<reference evidence="6 7" key="1">
    <citation type="submission" date="2014-04" db="EMBL/GenBank/DDBJ databases">
        <authorList>
            <consortium name="DOE Joint Genome Institute"/>
            <person name="Kuo A."/>
            <person name="Ruytinx J."/>
            <person name="Rineau F."/>
            <person name="Colpaert J."/>
            <person name="Kohler A."/>
            <person name="Nagy L.G."/>
            <person name="Floudas D."/>
            <person name="Copeland A."/>
            <person name="Barry K.W."/>
            <person name="Cichocki N."/>
            <person name="Veneault-Fourrey C."/>
            <person name="LaButti K."/>
            <person name="Lindquist E.A."/>
            <person name="Lipzen A."/>
            <person name="Lundell T."/>
            <person name="Morin E."/>
            <person name="Murat C."/>
            <person name="Sun H."/>
            <person name="Tunlid A."/>
            <person name="Henrissat B."/>
            <person name="Grigoriev I.V."/>
            <person name="Hibbett D.S."/>
            <person name="Martin F."/>
            <person name="Nordberg H.P."/>
            <person name="Cantor M.N."/>
            <person name="Hua S.X."/>
        </authorList>
    </citation>
    <scope>NUCLEOTIDE SEQUENCE [LARGE SCALE GENOMIC DNA]</scope>
    <source>
        <strain evidence="6 7">UH-Slu-Lm8-n1</strain>
    </source>
</reference>
<dbReference type="PROSITE" id="PS00678">
    <property type="entry name" value="WD_REPEATS_1"/>
    <property type="match status" value="6"/>
</dbReference>
<feature type="repeat" description="WD" evidence="3">
    <location>
        <begin position="960"/>
        <end position="1001"/>
    </location>
</feature>
<dbReference type="PROSITE" id="PS50082">
    <property type="entry name" value="WD_REPEATS_2"/>
    <property type="match status" value="14"/>
</dbReference>
<proteinExistence type="predicted"/>
<reference evidence="7" key="2">
    <citation type="submission" date="2015-01" db="EMBL/GenBank/DDBJ databases">
        <title>Evolutionary Origins and Diversification of the Mycorrhizal Mutualists.</title>
        <authorList>
            <consortium name="DOE Joint Genome Institute"/>
            <consortium name="Mycorrhizal Genomics Consortium"/>
            <person name="Kohler A."/>
            <person name="Kuo A."/>
            <person name="Nagy L.G."/>
            <person name="Floudas D."/>
            <person name="Copeland A."/>
            <person name="Barry K.W."/>
            <person name="Cichocki N."/>
            <person name="Veneault-Fourrey C."/>
            <person name="LaButti K."/>
            <person name="Lindquist E.A."/>
            <person name="Lipzen A."/>
            <person name="Lundell T."/>
            <person name="Morin E."/>
            <person name="Murat C."/>
            <person name="Riley R."/>
            <person name="Ohm R."/>
            <person name="Sun H."/>
            <person name="Tunlid A."/>
            <person name="Henrissat B."/>
            <person name="Grigoriev I.V."/>
            <person name="Hibbett D.S."/>
            <person name="Martin F."/>
        </authorList>
    </citation>
    <scope>NUCLEOTIDE SEQUENCE [LARGE SCALE GENOMIC DNA]</scope>
    <source>
        <strain evidence="7">UH-Slu-Lm8-n1</strain>
    </source>
</reference>
<name>A0A0D0C121_9AGAM</name>
<dbReference type="InterPro" id="IPR020472">
    <property type="entry name" value="WD40_PAC1"/>
</dbReference>
<dbReference type="STRING" id="930992.A0A0D0C121"/>
<keyword evidence="1 3" id="KW-0853">WD repeat</keyword>
<accession>A0A0D0C121</accession>
<evidence type="ECO:0000256" key="1">
    <source>
        <dbReference type="ARBA" id="ARBA00022574"/>
    </source>
</evidence>
<evidence type="ECO:0000256" key="2">
    <source>
        <dbReference type="ARBA" id="ARBA00022737"/>
    </source>
</evidence>
<evidence type="ECO:0000313" key="6">
    <source>
        <dbReference type="EMBL" id="KIK48563.1"/>
    </source>
</evidence>
<feature type="repeat" description="WD" evidence="3">
    <location>
        <begin position="791"/>
        <end position="819"/>
    </location>
</feature>
<dbReference type="InParanoid" id="A0A0D0C121"/>
<feature type="repeat" description="WD" evidence="3">
    <location>
        <begin position="681"/>
        <end position="722"/>
    </location>
</feature>
<feature type="domain" description="Nephrocystin 3-like N-terminal" evidence="5">
    <location>
        <begin position="4"/>
        <end position="87"/>
    </location>
</feature>
<dbReference type="InterPro" id="IPR015943">
    <property type="entry name" value="WD40/YVTN_repeat-like_dom_sf"/>
</dbReference>
<dbReference type="Gene3D" id="2.130.10.10">
    <property type="entry name" value="YVTN repeat-like/Quinoprotein amine dehydrogenase"/>
    <property type="match status" value="6"/>
</dbReference>
<dbReference type="EMBL" id="KN835137">
    <property type="protein sequence ID" value="KIK48563.1"/>
    <property type="molecule type" value="Genomic_DNA"/>
</dbReference>
<feature type="repeat" description="WD" evidence="3">
    <location>
        <begin position="1003"/>
        <end position="1033"/>
    </location>
</feature>
<feature type="repeat" description="WD" evidence="3">
    <location>
        <begin position="877"/>
        <end position="918"/>
    </location>
</feature>
<feature type="repeat" description="WD" evidence="3">
    <location>
        <begin position="616"/>
        <end position="643"/>
    </location>
</feature>
<dbReference type="InterPro" id="IPR036322">
    <property type="entry name" value="WD40_repeat_dom_sf"/>
</dbReference>
<evidence type="ECO:0000313" key="7">
    <source>
        <dbReference type="Proteomes" id="UP000054485"/>
    </source>
</evidence>
<feature type="region of interest" description="Disordered" evidence="4">
    <location>
        <begin position="1175"/>
        <end position="1197"/>
    </location>
</feature>
<evidence type="ECO:0000259" key="5">
    <source>
        <dbReference type="Pfam" id="PF24883"/>
    </source>
</evidence>
<dbReference type="SUPFAM" id="SSF50978">
    <property type="entry name" value="WD40 repeat-like"/>
    <property type="match status" value="2"/>
</dbReference>
<dbReference type="PRINTS" id="PR00320">
    <property type="entry name" value="GPROTEINBRPT"/>
</dbReference>
<feature type="repeat" description="WD" evidence="3">
    <location>
        <begin position="919"/>
        <end position="951"/>
    </location>
</feature>
<dbReference type="SMART" id="SM00320">
    <property type="entry name" value="WD40"/>
    <property type="match status" value="13"/>
</dbReference>
<dbReference type="OrthoDB" id="538223at2759"/>
<feature type="repeat" description="WD" evidence="3">
    <location>
        <begin position="724"/>
        <end position="756"/>
    </location>
</feature>
<dbReference type="Pfam" id="PF24883">
    <property type="entry name" value="NPHP3_N"/>
    <property type="match status" value="1"/>
</dbReference>
<dbReference type="AlphaFoldDB" id="A0A0D0C121"/>
<dbReference type="InterPro" id="IPR001680">
    <property type="entry name" value="WD40_rpt"/>
</dbReference>
<feature type="repeat" description="WD" evidence="3">
    <location>
        <begin position="573"/>
        <end position="614"/>
    </location>
</feature>
<dbReference type="HOGENOM" id="CLU_000288_6_3_1"/>
<feature type="repeat" description="WD" evidence="3">
    <location>
        <begin position="485"/>
        <end position="528"/>
    </location>
</feature>
<gene>
    <name evidence="6" type="ORF">CY34DRAFT_629673</name>
</gene>
<dbReference type="CDD" id="cd00200">
    <property type="entry name" value="WD40"/>
    <property type="match status" value="2"/>
</dbReference>
<keyword evidence="7" id="KW-1185">Reference proteome</keyword>
<dbReference type="InterPro" id="IPR019775">
    <property type="entry name" value="WD40_repeat_CS"/>
</dbReference>
<dbReference type="PANTHER" id="PTHR19879">
    <property type="entry name" value="TRANSCRIPTION INITIATION FACTOR TFIID"/>
    <property type="match status" value="1"/>
</dbReference>
<dbReference type="PROSITE" id="PS50294">
    <property type="entry name" value="WD_REPEATS_REGION"/>
    <property type="match status" value="12"/>
</dbReference>
<protein>
    <recommendedName>
        <fullName evidence="5">Nephrocystin 3-like N-terminal domain-containing protein</fullName>
    </recommendedName>
</protein>
<dbReference type="Proteomes" id="UP000054485">
    <property type="component" value="Unassembled WGS sequence"/>
</dbReference>
<dbReference type="InterPro" id="IPR056884">
    <property type="entry name" value="NPHP3-like_N"/>
</dbReference>
<feature type="repeat" description="WD" evidence="3">
    <location>
        <begin position="644"/>
        <end position="673"/>
    </location>
</feature>